<dbReference type="Pfam" id="PF12833">
    <property type="entry name" value="HTH_18"/>
    <property type="match status" value="1"/>
</dbReference>
<evidence type="ECO:0000256" key="1">
    <source>
        <dbReference type="ARBA" id="ARBA00023015"/>
    </source>
</evidence>
<evidence type="ECO:0000313" key="5">
    <source>
        <dbReference type="EMBL" id="MFD0835915.1"/>
    </source>
</evidence>
<sequence>MKLVLKNPDNFVNKRMNIYNKEVPCLDTAWHYHPEYELLYVTKSTGIRFVGDSVAHFYPGQLVLVGAYLPHLWRNDEAYYEAEGGDLMVNTIVMKFLLNFIGEGTFDNPEFIGIKNLLEESNFGVSFDKAIGEELHNDLLEIASLPQGQQSIKLLNILYRLSLCEEEEKTILSSTDMRQFSTESPDRLDSVIRYISDNYKMDISLGDVADIACMTTNSFCRFFKKMTNKSFTEFLNEIRIRNAARMLVQENTPISEICYNVGYKSIPNFNKQFKSIMGDTPKGFRYKL</sequence>
<dbReference type="InterPro" id="IPR011051">
    <property type="entry name" value="RmlC_Cupin_sf"/>
</dbReference>
<proteinExistence type="predicted"/>
<dbReference type="PROSITE" id="PS00041">
    <property type="entry name" value="HTH_ARAC_FAMILY_1"/>
    <property type="match status" value="1"/>
</dbReference>
<reference evidence="6" key="1">
    <citation type="journal article" date="2019" name="Int. J. Syst. Evol. Microbiol.">
        <title>The Global Catalogue of Microorganisms (GCM) 10K type strain sequencing project: providing services to taxonomists for standard genome sequencing and annotation.</title>
        <authorList>
            <consortium name="The Broad Institute Genomics Platform"/>
            <consortium name="The Broad Institute Genome Sequencing Center for Infectious Disease"/>
            <person name="Wu L."/>
            <person name="Ma J."/>
        </authorList>
    </citation>
    <scope>NUCLEOTIDE SEQUENCE [LARGE SCALE GENOMIC DNA]</scope>
    <source>
        <strain evidence="6">CCUG 60529</strain>
    </source>
</reference>
<evidence type="ECO:0000256" key="2">
    <source>
        <dbReference type="ARBA" id="ARBA00023125"/>
    </source>
</evidence>
<dbReference type="SUPFAM" id="SSF51182">
    <property type="entry name" value="RmlC-like cupins"/>
    <property type="match status" value="1"/>
</dbReference>
<keyword evidence="2" id="KW-0238">DNA-binding</keyword>
<organism evidence="5 6">
    <name type="scientific">Mariniflexile aquimaris</name>
    <dbReference type="NCBI Taxonomy" id="881009"/>
    <lineage>
        <taxon>Bacteria</taxon>
        <taxon>Pseudomonadati</taxon>
        <taxon>Bacteroidota</taxon>
        <taxon>Flavobacteriia</taxon>
        <taxon>Flavobacteriales</taxon>
        <taxon>Flavobacteriaceae</taxon>
        <taxon>Mariniflexile</taxon>
    </lineage>
</organism>
<dbReference type="SMART" id="SM00342">
    <property type="entry name" value="HTH_ARAC"/>
    <property type="match status" value="1"/>
</dbReference>
<comment type="caution">
    <text evidence="5">The sequence shown here is derived from an EMBL/GenBank/DDBJ whole genome shotgun (WGS) entry which is preliminary data.</text>
</comment>
<dbReference type="RefSeq" id="WP_379941465.1">
    <property type="nucleotide sequence ID" value="NZ_JBHTIB010000012.1"/>
</dbReference>
<evidence type="ECO:0000259" key="4">
    <source>
        <dbReference type="PROSITE" id="PS01124"/>
    </source>
</evidence>
<dbReference type="SUPFAM" id="SSF46689">
    <property type="entry name" value="Homeodomain-like"/>
    <property type="match status" value="2"/>
</dbReference>
<dbReference type="CDD" id="cd06976">
    <property type="entry name" value="cupin_MtlR-like_N"/>
    <property type="match status" value="1"/>
</dbReference>
<dbReference type="InterPro" id="IPR018060">
    <property type="entry name" value="HTH_AraC"/>
</dbReference>
<gene>
    <name evidence="5" type="ORF">ACFQ0I_09080</name>
</gene>
<keyword evidence="6" id="KW-1185">Reference proteome</keyword>
<protein>
    <submittedName>
        <fullName evidence="5">AraC family transcriptional regulator</fullName>
    </submittedName>
</protein>
<dbReference type="PANTHER" id="PTHR43280:SF27">
    <property type="entry name" value="TRANSCRIPTIONAL REGULATOR MTLR"/>
    <property type="match status" value="1"/>
</dbReference>
<evidence type="ECO:0000313" key="6">
    <source>
        <dbReference type="Proteomes" id="UP001597011"/>
    </source>
</evidence>
<feature type="domain" description="HTH araC/xylS-type" evidence="4">
    <location>
        <begin position="189"/>
        <end position="287"/>
    </location>
</feature>
<name>A0ABW3BSL6_9FLAO</name>
<dbReference type="Gene3D" id="1.10.10.60">
    <property type="entry name" value="Homeodomain-like"/>
    <property type="match status" value="2"/>
</dbReference>
<dbReference type="EMBL" id="JBHTIB010000012">
    <property type="protein sequence ID" value="MFD0835915.1"/>
    <property type="molecule type" value="Genomic_DNA"/>
</dbReference>
<dbReference type="PROSITE" id="PS01124">
    <property type="entry name" value="HTH_ARAC_FAMILY_2"/>
    <property type="match status" value="1"/>
</dbReference>
<keyword evidence="3" id="KW-0804">Transcription</keyword>
<dbReference type="InterPro" id="IPR009057">
    <property type="entry name" value="Homeodomain-like_sf"/>
</dbReference>
<dbReference type="InterPro" id="IPR014710">
    <property type="entry name" value="RmlC-like_jellyroll"/>
</dbReference>
<evidence type="ECO:0000256" key="3">
    <source>
        <dbReference type="ARBA" id="ARBA00023163"/>
    </source>
</evidence>
<keyword evidence="1" id="KW-0805">Transcription regulation</keyword>
<dbReference type="Gene3D" id="2.60.120.10">
    <property type="entry name" value="Jelly Rolls"/>
    <property type="match status" value="1"/>
</dbReference>
<dbReference type="Proteomes" id="UP001597011">
    <property type="component" value="Unassembled WGS sequence"/>
</dbReference>
<dbReference type="InterPro" id="IPR018062">
    <property type="entry name" value="HTH_AraC-typ_CS"/>
</dbReference>
<accession>A0ABW3BSL6</accession>
<dbReference type="PANTHER" id="PTHR43280">
    <property type="entry name" value="ARAC-FAMILY TRANSCRIPTIONAL REGULATOR"/>
    <property type="match status" value="1"/>
</dbReference>